<name>A0A453A569_AEGTS</name>
<dbReference type="Gramene" id="AET1Gv21043500.7">
    <property type="protein sequence ID" value="AET1Gv21043500.7"/>
    <property type="gene ID" value="AET1Gv21043500"/>
</dbReference>
<organism evidence="1 2">
    <name type="scientific">Aegilops tauschii subsp. strangulata</name>
    <name type="common">Goatgrass</name>
    <dbReference type="NCBI Taxonomy" id="200361"/>
    <lineage>
        <taxon>Eukaryota</taxon>
        <taxon>Viridiplantae</taxon>
        <taxon>Streptophyta</taxon>
        <taxon>Embryophyta</taxon>
        <taxon>Tracheophyta</taxon>
        <taxon>Spermatophyta</taxon>
        <taxon>Magnoliopsida</taxon>
        <taxon>Liliopsida</taxon>
        <taxon>Poales</taxon>
        <taxon>Poaceae</taxon>
        <taxon>BOP clade</taxon>
        <taxon>Pooideae</taxon>
        <taxon>Triticodae</taxon>
        <taxon>Triticeae</taxon>
        <taxon>Triticinae</taxon>
        <taxon>Aegilops</taxon>
    </lineage>
</organism>
<reference evidence="1" key="4">
    <citation type="submission" date="2019-03" db="UniProtKB">
        <authorList>
            <consortium name="EnsemblPlants"/>
        </authorList>
    </citation>
    <scope>IDENTIFICATION</scope>
</reference>
<reference evidence="1" key="5">
    <citation type="journal article" date="2021" name="G3 (Bethesda)">
        <title>Aegilops tauschii genome assembly Aet v5.0 features greater sequence contiguity and improved annotation.</title>
        <authorList>
            <person name="Wang L."/>
            <person name="Zhu T."/>
            <person name="Rodriguez J.C."/>
            <person name="Deal K.R."/>
            <person name="Dubcovsky J."/>
            <person name="McGuire P.E."/>
            <person name="Lux T."/>
            <person name="Spannagl M."/>
            <person name="Mayer K.F.X."/>
            <person name="Baldrich P."/>
            <person name="Meyers B.C."/>
            <person name="Huo N."/>
            <person name="Gu Y.Q."/>
            <person name="Zhou H."/>
            <person name="Devos K.M."/>
            <person name="Bennetzen J.L."/>
            <person name="Unver T."/>
            <person name="Budak H."/>
            <person name="Gulick P.J."/>
            <person name="Galiba G."/>
            <person name="Kalapos B."/>
            <person name="Nelson D.R."/>
            <person name="Li P."/>
            <person name="You F.M."/>
            <person name="Luo M.C."/>
            <person name="Dvorak J."/>
        </authorList>
    </citation>
    <scope>NUCLEOTIDE SEQUENCE [LARGE SCALE GENOMIC DNA]</scope>
    <source>
        <strain evidence="1">cv. AL8/78</strain>
    </source>
</reference>
<evidence type="ECO:0000313" key="1">
    <source>
        <dbReference type="EnsemblPlants" id="AET1Gv21043500.6"/>
    </source>
</evidence>
<sequence length="139" mass="15687">MCNTKSFELGIILPLLERITRSLFRVHPYNEILFAVESEHIVTLNCHFMLVLACIYIAHKLSFCRYRSPNIAIAVASIGALGLQLWHMMTRQIISSSCNGLYAPPCIAQPEHRSPRVDWVEACSSIARAPPARPPWART</sequence>
<proteinExistence type="predicted"/>
<reference evidence="1" key="3">
    <citation type="journal article" date="2017" name="Nature">
        <title>Genome sequence of the progenitor of the wheat D genome Aegilops tauschii.</title>
        <authorList>
            <person name="Luo M.C."/>
            <person name="Gu Y.Q."/>
            <person name="Puiu D."/>
            <person name="Wang H."/>
            <person name="Twardziok S.O."/>
            <person name="Deal K.R."/>
            <person name="Huo N."/>
            <person name="Zhu T."/>
            <person name="Wang L."/>
            <person name="Wang Y."/>
            <person name="McGuire P.E."/>
            <person name="Liu S."/>
            <person name="Long H."/>
            <person name="Ramasamy R.K."/>
            <person name="Rodriguez J.C."/>
            <person name="Van S.L."/>
            <person name="Yuan L."/>
            <person name="Wang Z."/>
            <person name="Xia Z."/>
            <person name="Xiao L."/>
            <person name="Anderson O.D."/>
            <person name="Ouyang S."/>
            <person name="Liang Y."/>
            <person name="Zimin A.V."/>
            <person name="Pertea G."/>
            <person name="Qi P."/>
            <person name="Bennetzen J.L."/>
            <person name="Dai X."/>
            <person name="Dawson M.W."/>
            <person name="Muller H.G."/>
            <person name="Kugler K."/>
            <person name="Rivarola-Duarte L."/>
            <person name="Spannagl M."/>
            <person name="Mayer K.F.X."/>
            <person name="Lu F.H."/>
            <person name="Bevan M.W."/>
            <person name="Leroy P."/>
            <person name="Li P."/>
            <person name="You F.M."/>
            <person name="Sun Q."/>
            <person name="Liu Z."/>
            <person name="Lyons E."/>
            <person name="Wicker T."/>
            <person name="Salzberg S.L."/>
            <person name="Devos K.M."/>
            <person name="Dvorak J."/>
        </authorList>
    </citation>
    <scope>NUCLEOTIDE SEQUENCE [LARGE SCALE GENOMIC DNA]</scope>
    <source>
        <strain evidence="1">cv. AL8/78</strain>
    </source>
</reference>
<dbReference type="Gramene" id="AET1Gv21043500.6">
    <property type="protein sequence ID" value="AET1Gv21043500.6"/>
    <property type="gene ID" value="AET1Gv21043500"/>
</dbReference>
<dbReference type="EnsemblPlants" id="AET1Gv21043500.8">
    <property type="protein sequence ID" value="AET1Gv21043500.8"/>
    <property type="gene ID" value="AET1Gv21043500"/>
</dbReference>
<accession>A0A453A569</accession>
<dbReference type="EnsemblPlants" id="AET1Gv21043500.7">
    <property type="protein sequence ID" value="AET1Gv21043500.7"/>
    <property type="gene ID" value="AET1Gv21043500"/>
</dbReference>
<dbReference type="EnsemblPlants" id="AET1Gv21043500.6">
    <property type="protein sequence ID" value="AET1Gv21043500.6"/>
    <property type="gene ID" value="AET1Gv21043500"/>
</dbReference>
<dbReference type="AlphaFoldDB" id="A0A453A569"/>
<keyword evidence="2" id="KW-1185">Reference proteome</keyword>
<dbReference type="Gramene" id="AET1Gv21043500.8">
    <property type="protein sequence ID" value="AET1Gv21043500.8"/>
    <property type="gene ID" value="AET1Gv21043500"/>
</dbReference>
<reference evidence="2" key="1">
    <citation type="journal article" date="2014" name="Science">
        <title>Ancient hybridizations among the ancestral genomes of bread wheat.</title>
        <authorList>
            <consortium name="International Wheat Genome Sequencing Consortium,"/>
            <person name="Marcussen T."/>
            <person name="Sandve S.R."/>
            <person name="Heier L."/>
            <person name="Spannagl M."/>
            <person name="Pfeifer M."/>
            <person name="Jakobsen K.S."/>
            <person name="Wulff B.B."/>
            <person name="Steuernagel B."/>
            <person name="Mayer K.F."/>
            <person name="Olsen O.A."/>
        </authorList>
    </citation>
    <scope>NUCLEOTIDE SEQUENCE [LARGE SCALE GENOMIC DNA]</scope>
    <source>
        <strain evidence="2">cv. AL8/78</strain>
    </source>
</reference>
<evidence type="ECO:0000313" key="2">
    <source>
        <dbReference type="Proteomes" id="UP000015105"/>
    </source>
</evidence>
<protein>
    <submittedName>
        <fullName evidence="1">Uncharacterized protein</fullName>
    </submittedName>
</protein>
<dbReference type="Proteomes" id="UP000015105">
    <property type="component" value="Chromosome 1D"/>
</dbReference>
<reference evidence="2" key="2">
    <citation type="journal article" date="2017" name="Nat. Plants">
        <title>The Aegilops tauschii genome reveals multiple impacts of transposons.</title>
        <authorList>
            <person name="Zhao G."/>
            <person name="Zou C."/>
            <person name="Li K."/>
            <person name="Wang K."/>
            <person name="Li T."/>
            <person name="Gao L."/>
            <person name="Zhang X."/>
            <person name="Wang H."/>
            <person name="Yang Z."/>
            <person name="Liu X."/>
            <person name="Jiang W."/>
            <person name="Mao L."/>
            <person name="Kong X."/>
            <person name="Jiao Y."/>
            <person name="Jia J."/>
        </authorList>
    </citation>
    <scope>NUCLEOTIDE SEQUENCE [LARGE SCALE GENOMIC DNA]</scope>
    <source>
        <strain evidence="2">cv. AL8/78</strain>
    </source>
</reference>